<evidence type="ECO:0000313" key="7">
    <source>
        <dbReference type="Proteomes" id="UP001257909"/>
    </source>
</evidence>
<feature type="transmembrane region" description="Helical" evidence="5">
    <location>
        <begin position="105"/>
        <end position="124"/>
    </location>
</feature>
<evidence type="ECO:0000313" key="6">
    <source>
        <dbReference type="EMBL" id="MDR7122487.1"/>
    </source>
</evidence>
<comment type="subcellular location">
    <subcellularLocation>
        <location evidence="1">Membrane</location>
        <topology evidence="1">Multi-pass membrane protein</topology>
    </subcellularLocation>
</comment>
<sequence length="129" mass="13875">MSLQQIFGWGTLRLAVAGIIGAHGWHRALTGGVEPFGQWLDNQGWPMGVLIAVAITAFEIIGTLFLALNRYVTLVCLGYVGIYATGIAILHAKVGWFVVGPGRNGAEFSALLILVLLSVAVHHWPSRRA</sequence>
<feature type="transmembrane region" description="Helical" evidence="5">
    <location>
        <begin position="45"/>
        <end position="67"/>
    </location>
</feature>
<dbReference type="Proteomes" id="UP001257909">
    <property type="component" value="Unassembled WGS sequence"/>
</dbReference>
<feature type="transmembrane region" description="Helical" evidence="5">
    <location>
        <begin position="74"/>
        <end position="99"/>
    </location>
</feature>
<evidence type="ECO:0000256" key="3">
    <source>
        <dbReference type="ARBA" id="ARBA00022989"/>
    </source>
</evidence>
<proteinExistence type="predicted"/>
<reference evidence="6 7" key="1">
    <citation type="submission" date="2023-07" db="EMBL/GenBank/DDBJ databases">
        <title>Sorghum-associated microbial communities from plants grown in Nebraska, USA.</title>
        <authorList>
            <person name="Schachtman D."/>
        </authorList>
    </citation>
    <scope>NUCLEOTIDE SEQUENCE [LARGE SCALE GENOMIC DNA]</scope>
    <source>
        <strain evidence="6 7">4138</strain>
    </source>
</reference>
<comment type="caution">
    <text evidence="6">The sequence shown here is derived from an EMBL/GenBank/DDBJ whole genome shotgun (WGS) entry which is preliminary data.</text>
</comment>
<keyword evidence="7" id="KW-1185">Reference proteome</keyword>
<name>A0ABU1W3D1_9GAMM</name>
<gene>
    <name evidence="6" type="ORF">J2W69_003461</name>
</gene>
<evidence type="ECO:0000256" key="4">
    <source>
        <dbReference type="ARBA" id="ARBA00023136"/>
    </source>
</evidence>
<evidence type="ECO:0000256" key="2">
    <source>
        <dbReference type="ARBA" id="ARBA00022692"/>
    </source>
</evidence>
<keyword evidence="2 5" id="KW-0812">Transmembrane</keyword>
<dbReference type="Pfam" id="PF07681">
    <property type="entry name" value="DoxX"/>
    <property type="match status" value="1"/>
</dbReference>
<keyword evidence="3 5" id="KW-1133">Transmembrane helix</keyword>
<evidence type="ECO:0000256" key="1">
    <source>
        <dbReference type="ARBA" id="ARBA00004141"/>
    </source>
</evidence>
<dbReference type="RefSeq" id="WP_310280736.1">
    <property type="nucleotide sequence ID" value="NZ_JAVDWR010000017.1"/>
</dbReference>
<dbReference type="InterPro" id="IPR032808">
    <property type="entry name" value="DoxX"/>
</dbReference>
<evidence type="ECO:0000256" key="5">
    <source>
        <dbReference type="SAM" id="Phobius"/>
    </source>
</evidence>
<protein>
    <submittedName>
        <fullName evidence="6">Oxidoreductase</fullName>
    </submittedName>
</protein>
<feature type="transmembrane region" description="Helical" evidence="5">
    <location>
        <begin position="7"/>
        <end position="25"/>
    </location>
</feature>
<dbReference type="EMBL" id="JAVDWR010000017">
    <property type="protein sequence ID" value="MDR7122487.1"/>
    <property type="molecule type" value="Genomic_DNA"/>
</dbReference>
<keyword evidence="4 5" id="KW-0472">Membrane</keyword>
<accession>A0ABU1W3D1</accession>
<organism evidence="6 7">
    <name type="scientific">Rheinheimera soli</name>
    <dbReference type="NCBI Taxonomy" id="443616"/>
    <lineage>
        <taxon>Bacteria</taxon>
        <taxon>Pseudomonadati</taxon>
        <taxon>Pseudomonadota</taxon>
        <taxon>Gammaproteobacteria</taxon>
        <taxon>Chromatiales</taxon>
        <taxon>Chromatiaceae</taxon>
        <taxon>Rheinheimera</taxon>
    </lineage>
</organism>